<dbReference type="Gene3D" id="3.30.428.10">
    <property type="entry name" value="HIT-like"/>
    <property type="match status" value="1"/>
</dbReference>
<evidence type="ECO:0000256" key="2">
    <source>
        <dbReference type="ARBA" id="ARBA00022801"/>
    </source>
</evidence>
<keyword evidence="11" id="KW-1185">Reference proteome</keyword>
<protein>
    <recommendedName>
        <fullName evidence="7">Bis(5'-adenosyl)-triphosphatase</fullName>
        <ecNumber evidence="7">3.6.1.29</ecNumber>
    </recommendedName>
</protein>
<feature type="binding site" evidence="4">
    <location>
        <position position="121"/>
    </location>
    <ligand>
        <name>substrate</name>
    </ligand>
</feature>
<evidence type="ECO:0000313" key="11">
    <source>
        <dbReference type="Proteomes" id="UP001472866"/>
    </source>
</evidence>
<dbReference type="Proteomes" id="UP001472866">
    <property type="component" value="Chromosome 05"/>
</dbReference>
<comment type="catalytic activity">
    <reaction evidence="7">
        <text>P(1),P(3)-bis(5'-adenosyl) triphosphate + H2O = AMP + ADP + 2 H(+)</text>
        <dbReference type="Rhea" id="RHEA:13893"/>
        <dbReference type="ChEBI" id="CHEBI:15377"/>
        <dbReference type="ChEBI" id="CHEBI:15378"/>
        <dbReference type="ChEBI" id="CHEBI:58529"/>
        <dbReference type="ChEBI" id="CHEBI:456215"/>
        <dbReference type="ChEBI" id="CHEBI:456216"/>
        <dbReference type="EC" id="3.6.1.29"/>
    </reaction>
</comment>
<dbReference type="GO" id="GO:0047710">
    <property type="term" value="F:bis(5'-adenosyl)-triphosphatase activity"/>
    <property type="evidence" value="ECO:0007669"/>
    <property type="project" value="UniProtKB-UniRule"/>
</dbReference>
<feature type="short sequence motif" description="Histidine triad motif" evidence="6">
    <location>
        <begin position="117"/>
        <end position="121"/>
    </location>
</feature>
<keyword evidence="1 7" id="KW-0547">Nucleotide-binding</keyword>
<feature type="binding site" evidence="4">
    <location>
        <position position="38"/>
    </location>
    <ligand>
        <name>substrate</name>
    </ligand>
</feature>
<evidence type="ECO:0000256" key="7">
    <source>
        <dbReference type="RuleBase" id="RU366076"/>
    </source>
</evidence>
<evidence type="ECO:0000256" key="4">
    <source>
        <dbReference type="PIRSR" id="PIRSR639383-2"/>
    </source>
</evidence>
<feature type="domain" description="HIT" evidence="9">
    <location>
        <begin position="26"/>
        <end position="132"/>
    </location>
</feature>
<dbReference type="GO" id="GO:0047627">
    <property type="term" value="F:adenylylsulfatase activity"/>
    <property type="evidence" value="ECO:0007669"/>
    <property type="project" value="UniProtKB-ARBA"/>
</dbReference>
<organism evidence="10 11">
    <name type="scientific">Chloropicon roscoffensis</name>
    <dbReference type="NCBI Taxonomy" id="1461544"/>
    <lineage>
        <taxon>Eukaryota</taxon>
        <taxon>Viridiplantae</taxon>
        <taxon>Chlorophyta</taxon>
        <taxon>Chloropicophyceae</taxon>
        <taxon>Chloropicales</taxon>
        <taxon>Chloropicaceae</taxon>
        <taxon>Chloropicon</taxon>
    </lineage>
</organism>
<dbReference type="Pfam" id="PF01230">
    <property type="entry name" value="HIT"/>
    <property type="match status" value="1"/>
</dbReference>
<dbReference type="FunFam" id="3.30.428.10:FF:000011">
    <property type="entry name" value="Fragile histidine triad"/>
    <property type="match status" value="1"/>
</dbReference>
<dbReference type="InterPro" id="IPR051884">
    <property type="entry name" value="Bis(5'-adenosyl)-TPase_reg"/>
</dbReference>
<proteinExistence type="predicted"/>
<accession>A0AAX4P892</accession>
<sequence>MDKTVLVGREAVDRLFGPWTISRNEVFAESPLSFAFVNLKPVVPGHVLVAPKRVVKRFSSLTNDEVADLWQLAKVVGHGLESSAHDLFPDASRSRKPEYSLTLCIQDGPQAGQTVPHVHIHVLPRKEGDFENNDQVYDEIDDGEKGLTKQLDDESRRERTREEMAEEAGRFRALFYD</sequence>
<evidence type="ECO:0000256" key="1">
    <source>
        <dbReference type="ARBA" id="ARBA00022741"/>
    </source>
</evidence>
<evidence type="ECO:0000256" key="8">
    <source>
        <dbReference type="SAM" id="MobiDB-lite"/>
    </source>
</evidence>
<reference evidence="10 11" key="1">
    <citation type="submission" date="2024-03" db="EMBL/GenBank/DDBJ databases">
        <title>Complete genome sequence of the green alga Chloropicon roscoffensis RCC1871.</title>
        <authorList>
            <person name="Lemieux C."/>
            <person name="Pombert J.-F."/>
            <person name="Otis C."/>
            <person name="Turmel M."/>
        </authorList>
    </citation>
    <scope>NUCLEOTIDE SEQUENCE [LARGE SCALE GENOMIC DNA]</scope>
    <source>
        <strain evidence="10 11">RCC1871</strain>
    </source>
</reference>
<gene>
    <name evidence="10" type="ORF">HKI87_05g38640</name>
</gene>
<dbReference type="InterPro" id="IPR019808">
    <property type="entry name" value="Histidine_triad_CS"/>
</dbReference>
<keyword evidence="2 7" id="KW-0378">Hydrolase</keyword>
<dbReference type="SUPFAM" id="SSF54197">
    <property type="entry name" value="HIT-like"/>
    <property type="match status" value="1"/>
</dbReference>
<dbReference type="InterPro" id="IPR036265">
    <property type="entry name" value="HIT-like_sf"/>
</dbReference>
<dbReference type="PANTHER" id="PTHR46243:SF1">
    <property type="entry name" value="BIS(5'-ADENOSYL)-TRIPHOSPHATASE"/>
    <property type="match status" value="1"/>
</dbReference>
<dbReference type="InterPro" id="IPR039383">
    <property type="entry name" value="FHIT"/>
</dbReference>
<evidence type="ECO:0000256" key="6">
    <source>
        <dbReference type="PROSITE-ProRule" id="PRU00464"/>
    </source>
</evidence>
<dbReference type="EC" id="3.6.1.29" evidence="7"/>
<dbReference type="EMBL" id="CP151505">
    <property type="protein sequence ID" value="WZN62328.1"/>
    <property type="molecule type" value="Genomic_DNA"/>
</dbReference>
<feature type="compositionally biased region" description="Basic and acidic residues" evidence="8">
    <location>
        <begin position="143"/>
        <end position="164"/>
    </location>
</feature>
<dbReference type="InterPro" id="IPR011146">
    <property type="entry name" value="HIT-like"/>
</dbReference>
<dbReference type="AlphaFoldDB" id="A0AAX4P892"/>
<feature type="binding site" evidence="4">
    <location>
        <begin position="112"/>
        <end position="115"/>
    </location>
    <ligand>
        <name>substrate</name>
    </ligand>
</feature>
<dbReference type="PROSITE" id="PS00892">
    <property type="entry name" value="HIT_1"/>
    <property type="match status" value="1"/>
</dbReference>
<feature type="region of interest" description="Disordered" evidence="8">
    <location>
        <begin position="142"/>
        <end position="164"/>
    </location>
</feature>
<evidence type="ECO:0000256" key="3">
    <source>
        <dbReference type="PIRSR" id="PIRSR639383-1"/>
    </source>
</evidence>
<dbReference type="GO" id="GO:0000166">
    <property type="term" value="F:nucleotide binding"/>
    <property type="evidence" value="ECO:0007669"/>
    <property type="project" value="UniProtKB-KW"/>
</dbReference>
<evidence type="ECO:0000256" key="5">
    <source>
        <dbReference type="PIRSR" id="PIRSR639383-3"/>
    </source>
</evidence>
<evidence type="ECO:0000313" key="10">
    <source>
        <dbReference type="EMBL" id="WZN62328.1"/>
    </source>
</evidence>
<feature type="site" description="Important for induction of apoptosis" evidence="5">
    <location>
        <position position="137"/>
    </location>
</feature>
<dbReference type="CDD" id="cd01275">
    <property type="entry name" value="FHIT"/>
    <property type="match status" value="1"/>
</dbReference>
<dbReference type="PROSITE" id="PS51084">
    <property type="entry name" value="HIT_2"/>
    <property type="match status" value="1"/>
</dbReference>
<feature type="active site" description="Tele-AMP-histidine intermediate" evidence="3">
    <location>
        <position position="119"/>
    </location>
</feature>
<evidence type="ECO:0000259" key="9">
    <source>
        <dbReference type="PROSITE" id="PS51084"/>
    </source>
</evidence>
<dbReference type="PANTHER" id="PTHR46243">
    <property type="entry name" value="BIS(5'-ADENOSYL)-TRIPHOSPHATASE"/>
    <property type="match status" value="1"/>
</dbReference>
<comment type="cofactor">
    <cofactor evidence="7">
        <name>Mn(2+)</name>
        <dbReference type="ChEBI" id="CHEBI:29035"/>
    </cofactor>
</comment>
<feature type="binding site" evidence="4">
    <location>
        <position position="106"/>
    </location>
    <ligand>
        <name>substrate</name>
    </ligand>
</feature>
<name>A0AAX4P892_9CHLO</name>